<keyword evidence="7" id="KW-0812">Transmembrane</keyword>
<dbReference type="InterPro" id="IPR004358">
    <property type="entry name" value="Sig_transdc_His_kin-like_C"/>
</dbReference>
<evidence type="ECO:0000256" key="5">
    <source>
        <dbReference type="ARBA" id="ARBA00022777"/>
    </source>
</evidence>
<evidence type="ECO:0000256" key="3">
    <source>
        <dbReference type="ARBA" id="ARBA00022553"/>
    </source>
</evidence>
<dbReference type="Gene3D" id="3.30.565.10">
    <property type="entry name" value="Histidine kinase-like ATPase, C-terminal domain"/>
    <property type="match status" value="1"/>
</dbReference>
<proteinExistence type="predicted"/>
<accession>A0AA48W9U2</accession>
<evidence type="ECO:0000313" key="12">
    <source>
        <dbReference type="Proteomes" id="UP000662888"/>
    </source>
</evidence>
<dbReference type="InterPro" id="IPR005467">
    <property type="entry name" value="His_kinase_dom"/>
</dbReference>
<feature type="transmembrane region" description="Helical" evidence="7">
    <location>
        <begin position="189"/>
        <end position="213"/>
    </location>
</feature>
<dbReference type="EMBL" id="CP065053">
    <property type="protein sequence ID" value="QPI47589.1"/>
    <property type="molecule type" value="Genomic_DNA"/>
</dbReference>
<feature type="domain" description="Histidine kinase" evidence="8">
    <location>
        <begin position="590"/>
        <end position="805"/>
    </location>
</feature>
<comment type="catalytic activity">
    <reaction evidence="1">
        <text>ATP + protein L-histidine = ADP + protein N-phospho-L-histidine.</text>
        <dbReference type="EC" id="2.7.13.3"/>
    </reaction>
</comment>
<evidence type="ECO:0000259" key="8">
    <source>
        <dbReference type="PROSITE" id="PS50109"/>
    </source>
</evidence>
<evidence type="ECO:0000259" key="9">
    <source>
        <dbReference type="PROSITE" id="PS50112"/>
    </source>
</evidence>
<dbReference type="Pfam" id="PF00512">
    <property type="entry name" value="HisKA"/>
    <property type="match status" value="1"/>
</dbReference>
<dbReference type="Proteomes" id="UP000662888">
    <property type="component" value="Chromosome"/>
</dbReference>
<evidence type="ECO:0000256" key="1">
    <source>
        <dbReference type="ARBA" id="ARBA00000085"/>
    </source>
</evidence>
<keyword evidence="4" id="KW-0808">Transferase</keyword>
<dbReference type="PROSITE" id="PS50109">
    <property type="entry name" value="HIS_KIN"/>
    <property type="match status" value="1"/>
</dbReference>
<dbReference type="InterPro" id="IPR003594">
    <property type="entry name" value="HATPase_dom"/>
</dbReference>
<dbReference type="SUPFAM" id="SSF47384">
    <property type="entry name" value="Homodimeric domain of signal transducing histidine kinase"/>
    <property type="match status" value="1"/>
</dbReference>
<feature type="transmembrane region" description="Helical" evidence="7">
    <location>
        <begin position="163"/>
        <end position="183"/>
    </location>
</feature>
<dbReference type="SUPFAM" id="SSF55785">
    <property type="entry name" value="PYP-like sensor domain (PAS domain)"/>
    <property type="match status" value="2"/>
</dbReference>
<dbReference type="PANTHER" id="PTHR43047">
    <property type="entry name" value="TWO-COMPONENT HISTIDINE PROTEIN KINASE"/>
    <property type="match status" value="1"/>
</dbReference>
<dbReference type="Gene3D" id="3.30.450.20">
    <property type="entry name" value="PAS domain"/>
    <property type="match status" value="2"/>
</dbReference>
<feature type="transmembrane region" description="Helical" evidence="7">
    <location>
        <begin position="26"/>
        <end position="46"/>
    </location>
</feature>
<dbReference type="Gene3D" id="1.10.287.130">
    <property type="match status" value="1"/>
</dbReference>
<dbReference type="InterPro" id="IPR000700">
    <property type="entry name" value="PAS-assoc_C"/>
</dbReference>
<dbReference type="SUPFAM" id="SSF55874">
    <property type="entry name" value="ATPase domain of HSP90 chaperone/DNA topoisomerase II/histidine kinase"/>
    <property type="match status" value="1"/>
</dbReference>
<gene>
    <name evidence="11" type="ORF">IV454_18545</name>
</gene>
<dbReference type="InterPro" id="IPR035965">
    <property type="entry name" value="PAS-like_dom_sf"/>
</dbReference>
<sequence>MSSVLRNNRDADAALVARYESAGKRCGQLAIALGSAVLLGWAMGIVRLCSIVPEWVAMQPNTALCLILAGTSLLAAGRSRSDRHWRIVQLLTATIVFGIGLATLLEYGLGMQFGIDQLIQTGSAVHHRGLVPGRMAVATATNFLLTGAALAILDTSAPRLPQLLALLAMVFAALAMLGYAYGVSALYDVGFFSTVALHTAIGIVLVGTGILLVRPTNGVVAVLVSVTVGGTLARRLLPLVVVAPFLLGWLRIEGERRQFYDSSFGVALTSVTYVILFALFTWRTAEALRRSDDLRLDAEQIKQTDQAQMSGLIESAMDAIVIVDDAQRIIVFNPAAEKMFGYEQADIVGRSLSKLLPQRFHATHDTQLRAFGVSGSASRRMGSLGSVTAMRADGTEFPAEASISHFNLGQGIFYTAIVRDTTERTRIEQELHASEKRERERSQELSNLLFAVPAAVCIAHDPLLNEVTCNALDDRWFHGPSSDASPQPGVTDDVKPIGGDDRPYGDIRSGRAALRQAAGGIEMRDYEFKHVDPNGTVRYLFGNAMPIRDEHDIARGAISAFVDVTELKLSELAMLAVTAGSVAKSDYITHMTHELRTPLNTMLGYAQILEAGGPSPTQLPAIKQIIKAGWYLRDLITEVQDLATIEADSARWSCESVSIDALLHDLHAMIEPLLSDAGLHVTLLGTSGLDIRANPVRIKQVMLNLLSNAIKYNRLGGSIDVSRAMDGQAQVRIGVRDTGHGLTQKELASLFQPFNRLGQERGQEVGTGVGLVVTKKLVESMGGIIGAESEVGCGSLFWVNMPVATDATRLLESA</sequence>
<dbReference type="InterPro" id="IPR036097">
    <property type="entry name" value="HisK_dim/P_sf"/>
</dbReference>
<feature type="compositionally biased region" description="Basic and acidic residues" evidence="6">
    <location>
        <begin position="492"/>
        <end position="506"/>
    </location>
</feature>
<keyword evidence="7" id="KW-0472">Membrane</keyword>
<feature type="domain" description="PAC" evidence="10">
    <location>
        <begin position="524"/>
        <end position="576"/>
    </location>
</feature>
<evidence type="ECO:0000256" key="6">
    <source>
        <dbReference type="SAM" id="MobiDB-lite"/>
    </source>
</evidence>
<dbReference type="NCBIfam" id="TIGR00229">
    <property type="entry name" value="sensory_box"/>
    <property type="match status" value="1"/>
</dbReference>
<dbReference type="SMART" id="SM00091">
    <property type="entry name" value="PAS"/>
    <property type="match status" value="1"/>
</dbReference>
<dbReference type="EC" id="2.7.13.3" evidence="2"/>
<dbReference type="SMART" id="SM00387">
    <property type="entry name" value="HATPase_c"/>
    <property type="match status" value="1"/>
</dbReference>
<feature type="domain" description="PAS" evidence="9">
    <location>
        <begin position="305"/>
        <end position="361"/>
    </location>
</feature>
<dbReference type="PANTHER" id="PTHR43047:SF72">
    <property type="entry name" value="OSMOSENSING HISTIDINE PROTEIN KINASE SLN1"/>
    <property type="match status" value="1"/>
</dbReference>
<keyword evidence="5" id="KW-0418">Kinase</keyword>
<keyword evidence="3" id="KW-0597">Phosphoprotein</keyword>
<feature type="transmembrane region" description="Helical" evidence="7">
    <location>
        <begin position="220"/>
        <end position="250"/>
    </location>
</feature>
<reference evidence="11 12" key="1">
    <citation type="submission" date="2020-11" db="EMBL/GenBank/DDBJ databases">
        <authorList>
            <person name="Sun Q."/>
        </authorList>
    </citation>
    <scope>NUCLEOTIDE SEQUENCE [LARGE SCALE GENOMIC DNA]</scope>
    <source>
        <strain evidence="11 12">P8398</strain>
    </source>
</reference>
<dbReference type="RefSeq" id="WP_206087270.1">
    <property type="nucleotide sequence ID" value="NZ_CP065053.1"/>
</dbReference>
<protein>
    <recommendedName>
        <fullName evidence="2">histidine kinase</fullName>
        <ecNumber evidence="2">2.7.13.3</ecNumber>
    </recommendedName>
</protein>
<keyword evidence="12" id="KW-1185">Reference proteome</keyword>
<feature type="region of interest" description="Disordered" evidence="6">
    <location>
        <begin position="478"/>
        <end position="506"/>
    </location>
</feature>
<evidence type="ECO:0000256" key="2">
    <source>
        <dbReference type="ARBA" id="ARBA00012438"/>
    </source>
</evidence>
<name>A0AA48W9U2_9BURK</name>
<organism evidence="11 12">
    <name type="scientific">Massilia antarctica</name>
    <dbReference type="NCBI Taxonomy" id="2765360"/>
    <lineage>
        <taxon>Bacteria</taxon>
        <taxon>Pseudomonadati</taxon>
        <taxon>Pseudomonadota</taxon>
        <taxon>Betaproteobacteria</taxon>
        <taxon>Burkholderiales</taxon>
        <taxon>Oxalobacteraceae</taxon>
        <taxon>Telluria group</taxon>
        <taxon>Massilia</taxon>
    </lineage>
</organism>
<dbReference type="Pfam" id="PF02518">
    <property type="entry name" value="HATPase_c"/>
    <property type="match status" value="1"/>
</dbReference>
<dbReference type="InterPro" id="IPR036890">
    <property type="entry name" value="HATPase_C_sf"/>
</dbReference>
<evidence type="ECO:0000256" key="4">
    <source>
        <dbReference type="ARBA" id="ARBA00022679"/>
    </source>
</evidence>
<keyword evidence="7" id="KW-1133">Transmembrane helix</keyword>
<evidence type="ECO:0000256" key="7">
    <source>
        <dbReference type="SAM" id="Phobius"/>
    </source>
</evidence>
<dbReference type="InterPro" id="IPR000014">
    <property type="entry name" value="PAS"/>
</dbReference>
<dbReference type="PROSITE" id="PS50113">
    <property type="entry name" value="PAC"/>
    <property type="match status" value="1"/>
</dbReference>
<dbReference type="Pfam" id="PF13426">
    <property type="entry name" value="PAS_9"/>
    <property type="match status" value="2"/>
</dbReference>
<dbReference type="SMART" id="SM00086">
    <property type="entry name" value="PAC"/>
    <property type="match status" value="2"/>
</dbReference>
<dbReference type="InterPro" id="IPR003661">
    <property type="entry name" value="HisK_dim/P_dom"/>
</dbReference>
<dbReference type="CDD" id="cd00130">
    <property type="entry name" value="PAS"/>
    <property type="match status" value="1"/>
</dbReference>
<feature type="transmembrane region" description="Helical" evidence="7">
    <location>
        <begin position="129"/>
        <end position="151"/>
    </location>
</feature>
<dbReference type="PRINTS" id="PR00344">
    <property type="entry name" value="BCTRLSENSOR"/>
</dbReference>
<feature type="transmembrane region" description="Helical" evidence="7">
    <location>
        <begin position="262"/>
        <end position="282"/>
    </location>
</feature>
<dbReference type="CDD" id="cd00082">
    <property type="entry name" value="HisKA"/>
    <property type="match status" value="1"/>
</dbReference>
<feature type="transmembrane region" description="Helical" evidence="7">
    <location>
        <begin position="88"/>
        <end position="109"/>
    </location>
</feature>
<dbReference type="InterPro" id="IPR001610">
    <property type="entry name" value="PAC"/>
</dbReference>
<dbReference type="PROSITE" id="PS50112">
    <property type="entry name" value="PAS"/>
    <property type="match status" value="1"/>
</dbReference>
<dbReference type="SMART" id="SM00388">
    <property type="entry name" value="HisKA"/>
    <property type="match status" value="1"/>
</dbReference>
<evidence type="ECO:0000313" key="11">
    <source>
        <dbReference type="EMBL" id="QPI47589.1"/>
    </source>
</evidence>
<evidence type="ECO:0000259" key="10">
    <source>
        <dbReference type="PROSITE" id="PS50113"/>
    </source>
</evidence>